<protein>
    <recommendedName>
        <fullName evidence="10">DNA repair and recombination protein RAD26</fullName>
    </recommendedName>
</protein>
<dbReference type="InterPro" id="IPR038718">
    <property type="entry name" value="SNF2-like_sf"/>
</dbReference>
<dbReference type="PANTHER" id="PTHR45629">
    <property type="entry name" value="SNF2/RAD54 FAMILY MEMBER"/>
    <property type="match status" value="1"/>
</dbReference>
<dbReference type="Pfam" id="PF00271">
    <property type="entry name" value="Helicase_C"/>
    <property type="match status" value="1"/>
</dbReference>
<dbReference type="SMART" id="SM00487">
    <property type="entry name" value="DEXDc"/>
    <property type="match status" value="1"/>
</dbReference>
<feature type="region of interest" description="Disordered" evidence="5">
    <location>
        <begin position="152"/>
        <end position="176"/>
    </location>
</feature>
<dbReference type="PROSITE" id="PS51192">
    <property type="entry name" value="HELICASE_ATP_BIND_1"/>
    <property type="match status" value="1"/>
</dbReference>
<feature type="compositionally biased region" description="Low complexity" evidence="5">
    <location>
        <begin position="1103"/>
        <end position="1112"/>
    </location>
</feature>
<feature type="compositionally biased region" description="Acidic residues" evidence="5">
    <location>
        <begin position="304"/>
        <end position="319"/>
    </location>
</feature>
<reference evidence="8 9" key="1">
    <citation type="submission" date="2023-01" db="EMBL/GenBank/DDBJ databases">
        <title>Analysis of 21 Apiospora genomes using comparative genomics revels a genus with tremendous synthesis potential of carbohydrate active enzymes and secondary metabolites.</title>
        <authorList>
            <person name="Sorensen T."/>
        </authorList>
    </citation>
    <scope>NUCLEOTIDE SEQUENCE [LARGE SCALE GENOMIC DNA]</scope>
    <source>
        <strain evidence="8 9">CBS 83171</strain>
    </source>
</reference>
<feature type="coiled-coil region" evidence="4">
    <location>
        <begin position="92"/>
        <end position="143"/>
    </location>
</feature>
<keyword evidence="4" id="KW-0175">Coiled coil</keyword>
<feature type="domain" description="Helicase ATP-binding" evidence="6">
    <location>
        <begin position="434"/>
        <end position="627"/>
    </location>
</feature>
<proteinExistence type="predicted"/>
<feature type="compositionally biased region" description="Polar residues" evidence="5">
    <location>
        <begin position="22"/>
        <end position="32"/>
    </location>
</feature>
<dbReference type="SMART" id="SM00490">
    <property type="entry name" value="HELICc"/>
    <property type="match status" value="1"/>
</dbReference>
<feature type="region of interest" description="Disordered" evidence="5">
    <location>
        <begin position="372"/>
        <end position="398"/>
    </location>
</feature>
<evidence type="ECO:0000256" key="4">
    <source>
        <dbReference type="SAM" id="Coils"/>
    </source>
</evidence>
<sequence length="1242" mass="137173">MEASGSHPERNKETYEEAAQPNEATMTDNMATSAGGPGDGSSGIDTDAFDEAAILKTLTSNVRDQDDLEREISHQGNLALIARDDKGDEKRIERAQASIRKFEAQKKAQQDKFAKTIGKPDVKAKIREEIARLDQEIQICQSDIADCSARIQERHQNKDANPESQSTKKKLPGESQQAFLVRTGKITPLAKVANRRTELIDGELANVLVEAEEEAEAEEAEKKNQQNASGPRSHKYLPAPGISSVSEEPEESSAPTPPRLPSKAVESEFSLRPRKKRKLAGARDSSDEPSPRRSRQTSAKPEDDFVDDAVDDEESDDFDMTERPRKVPQKKSKGSKGGDEKVDLSQIDDGNEESYQTRLVQWIEARRRERHRVRHAQGADDGVADEEEGDEEKSEWLKPHPRVPDLVLENDLALPGDIHQALYDYQKTGIQWLSELYARGTGGILGDEMGLGKTIQMVSFIAALHHSGQLDRPVIVVAPATLLRQWVNEFHRWWPSLRVSILHSSGSGLLNVRNEDELEDDEELSWRERSNVKRSSKAARKIVDRVVKQGHVLVTTYAGVQTYGDILIPVEWGYAVLDEGHKIRNPHAAITVYCKELRTSNRVILSGTPMQNNLTELWSLFDFVFPMRLGNLADFRRNIELPIRMGGYANASNLEVMTAERCAGILKDTISPYLLQRMKADVAADLPKKTELVLFCDLTREQREAYQRFLDSGEINAIMSKKLQPLAGIDILRKICNHPDLCDPKLKSRVSEDWGSVHKSGKMAVLKGALQLWKRQGHKTLLFSQGVLMLDILEKFIQNLGNFRYLRMDGGTAVKNRQALVDEFNNDPELDVFLLTTKVGGLGVNLTGANRVVIFDPDWNPSTDVQARERAWRLGQKKDVTIYRLMLRGTIEEKIYHRQIFKQFLSNKVLKDPKQRTALDLHNLHDLFTLGDADEETETGRLFKDSKVQLDHKNKTSNSEHPGGADGGQAAAPAHTDDPQDLLGINGVAKLEDYQTDPASEPPPTEEARIMQGIFAKAGVHSAHQHDEIMGGASGQTARDSLHKREVDRVAAAATASLRRAHEEALRTPAGTVTSTGELTTGVSVATVAPRVSRHLEIPPLPSSSSSSNSRPRGGGRGGRGGAAGPSSGTILANLANRQGLNSNNAQAVSAAASLSGRSAPGAAAGSGGPETTDLLATQFSRDLIAFIRAHGGRVPTKAIKDHFDAKCRTPRKVEVFKEVLNRVAKMDKTGSTMRGIWTLRE</sequence>
<dbReference type="SUPFAM" id="SSF52540">
    <property type="entry name" value="P-loop containing nucleoside triphosphate hydrolases"/>
    <property type="match status" value="2"/>
</dbReference>
<feature type="compositionally biased region" description="Basic and acidic residues" evidence="5">
    <location>
        <begin position="152"/>
        <end position="161"/>
    </location>
</feature>
<dbReference type="PROSITE" id="PS51194">
    <property type="entry name" value="HELICASE_CTER"/>
    <property type="match status" value="1"/>
</dbReference>
<dbReference type="InterPro" id="IPR049730">
    <property type="entry name" value="SNF2/RAD54-like_C"/>
</dbReference>
<evidence type="ECO:0000256" key="3">
    <source>
        <dbReference type="ARBA" id="ARBA00022840"/>
    </source>
</evidence>
<evidence type="ECO:0000256" key="2">
    <source>
        <dbReference type="ARBA" id="ARBA00022801"/>
    </source>
</evidence>
<dbReference type="Pfam" id="PF00176">
    <property type="entry name" value="SNF2-rel_dom"/>
    <property type="match status" value="1"/>
</dbReference>
<evidence type="ECO:0000256" key="5">
    <source>
        <dbReference type="SAM" id="MobiDB-lite"/>
    </source>
</evidence>
<evidence type="ECO:0000256" key="1">
    <source>
        <dbReference type="ARBA" id="ARBA00022741"/>
    </source>
</evidence>
<dbReference type="CDD" id="cd18793">
    <property type="entry name" value="SF2_C_SNF"/>
    <property type="match status" value="1"/>
</dbReference>
<keyword evidence="1" id="KW-0547">Nucleotide-binding</keyword>
<feature type="compositionally biased region" description="Gly residues" evidence="5">
    <location>
        <begin position="1113"/>
        <end position="1124"/>
    </location>
</feature>
<feature type="region of interest" description="Disordered" evidence="5">
    <location>
        <begin position="941"/>
        <end position="982"/>
    </location>
</feature>
<feature type="compositionally biased region" description="Basic and acidic residues" evidence="5">
    <location>
        <begin position="941"/>
        <end position="954"/>
    </location>
</feature>
<organism evidence="8 9">
    <name type="scientific">Apiospora saccharicola</name>
    <dbReference type="NCBI Taxonomy" id="335842"/>
    <lineage>
        <taxon>Eukaryota</taxon>
        <taxon>Fungi</taxon>
        <taxon>Dikarya</taxon>
        <taxon>Ascomycota</taxon>
        <taxon>Pezizomycotina</taxon>
        <taxon>Sordariomycetes</taxon>
        <taxon>Xylariomycetidae</taxon>
        <taxon>Amphisphaeriales</taxon>
        <taxon>Apiosporaceae</taxon>
        <taxon>Apiospora</taxon>
    </lineage>
</organism>
<evidence type="ECO:0000259" key="6">
    <source>
        <dbReference type="PROSITE" id="PS51192"/>
    </source>
</evidence>
<dbReference type="PANTHER" id="PTHR45629:SF7">
    <property type="entry name" value="DNA EXCISION REPAIR PROTEIN ERCC-6-RELATED"/>
    <property type="match status" value="1"/>
</dbReference>
<feature type="compositionally biased region" description="Acidic residues" evidence="5">
    <location>
        <begin position="382"/>
        <end position="393"/>
    </location>
</feature>
<name>A0ABR1UG27_9PEZI</name>
<dbReference type="InterPro" id="IPR001650">
    <property type="entry name" value="Helicase_C-like"/>
</dbReference>
<evidence type="ECO:0000259" key="7">
    <source>
        <dbReference type="PROSITE" id="PS51194"/>
    </source>
</evidence>
<evidence type="ECO:0008006" key="10">
    <source>
        <dbReference type="Google" id="ProtNLM"/>
    </source>
</evidence>
<keyword evidence="2" id="KW-0378">Hydrolase</keyword>
<dbReference type="InterPro" id="IPR000330">
    <property type="entry name" value="SNF2_N"/>
</dbReference>
<dbReference type="InterPro" id="IPR050496">
    <property type="entry name" value="SNF2_RAD54_helicase_repair"/>
</dbReference>
<dbReference type="Gene3D" id="3.40.50.300">
    <property type="entry name" value="P-loop containing nucleotide triphosphate hydrolases"/>
    <property type="match status" value="1"/>
</dbReference>
<evidence type="ECO:0000313" key="8">
    <source>
        <dbReference type="EMBL" id="KAK8057852.1"/>
    </source>
</evidence>
<keyword evidence="3" id="KW-0067">ATP-binding</keyword>
<accession>A0ABR1UG27</accession>
<dbReference type="Gene3D" id="3.40.50.10810">
    <property type="entry name" value="Tandem AAA-ATPase domain"/>
    <property type="match status" value="1"/>
</dbReference>
<feature type="compositionally biased region" description="Polar residues" evidence="5">
    <location>
        <begin position="1071"/>
        <end position="1084"/>
    </location>
</feature>
<dbReference type="CDD" id="cd18000">
    <property type="entry name" value="DEXHc_ERCC6"/>
    <property type="match status" value="1"/>
</dbReference>
<feature type="domain" description="Helicase C-terminal" evidence="7">
    <location>
        <begin position="765"/>
        <end position="925"/>
    </location>
</feature>
<feature type="region of interest" description="Disordered" evidence="5">
    <location>
        <begin position="211"/>
        <end position="350"/>
    </location>
</feature>
<comment type="caution">
    <text evidence="8">The sequence shown here is derived from an EMBL/GenBank/DDBJ whole genome shotgun (WGS) entry which is preliminary data.</text>
</comment>
<evidence type="ECO:0000313" key="9">
    <source>
        <dbReference type="Proteomes" id="UP001446871"/>
    </source>
</evidence>
<feature type="region of interest" description="Disordered" evidence="5">
    <location>
        <begin position="1"/>
        <end position="47"/>
    </location>
</feature>
<gene>
    <name evidence="8" type="ORF">PG996_011789</name>
</gene>
<keyword evidence="9" id="KW-1185">Reference proteome</keyword>
<feature type="region of interest" description="Disordered" evidence="5">
    <location>
        <begin position="1060"/>
        <end position="1130"/>
    </location>
</feature>
<dbReference type="InterPro" id="IPR027417">
    <property type="entry name" value="P-loop_NTPase"/>
</dbReference>
<dbReference type="InterPro" id="IPR014001">
    <property type="entry name" value="Helicase_ATP-bd"/>
</dbReference>
<dbReference type="Proteomes" id="UP001446871">
    <property type="component" value="Unassembled WGS sequence"/>
</dbReference>
<dbReference type="EMBL" id="JAQQWM010000007">
    <property type="protein sequence ID" value="KAK8057852.1"/>
    <property type="molecule type" value="Genomic_DNA"/>
</dbReference>